<keyword evidence="2" id="KW-1185">Reference proteome</keyword>
<accession>A0ACB9QS22</accession>
<dbReference type="EMBL" id="CM042884">
    <property type="protein sequence ID" value="KAI4369736.1"/>
    <property type="molecule type" value="Genomic_DNA"/>
</dbReference>
<evidence type="ECO:0000313" key="1">
    <source>
        <dbReference type="EMBL" id="KAI4369736.1"/>
    </source>
</evidence>
<protein>
    <submittedName>
        <fullName evidence="1">Uncharacterized protein</fullName>
    </submittedName>
</protein>
<reference evidence="2" key="1">
    <citation type="journal article" date="2023" name="Front. Plant Sci.">
        <title>Chromosomal-level genome assembly of Melastoma candidum provides insights into trichome evolution.</title>
        <authorList>
            <person name="Zhong Y."/>
            <person name="Wu W."/>
            <person name="Sun C."/>
            <person name="Zou P."/>
            <person name="Liu Y."/>
            <person name="Dai S."/>
            <person name="Zhou R."/>
        </authorList>
    </citation>
    <scope>NUCLEOTIDE SEQUENCE [LARGE SCALE GENOMIC DNA]</scope>
</reference>
<sequence length="600" mass="67833">MIHSVSLQIPTFPYHDVALRFAPCCTYSNPLASLRRSSPLKMWTRAHREKDPVSRGAFGSQNLPQKITGLSAAMTTPVVSDDLKSVQASSDGIGITDFLEGKTYFVTGATGLLAKVFVEKIMRMSPNFGKIYLLIRAEDDEIAIKRFISEIIECEAFQHHRQKFGDQYKKFMLSKLIPVAGDIMEPNLGIKDAEMMNRIIEEVDVIVHSAADTDFDGRYDAILRMNVVGTHQMLELAKNCKKLHVFMHVSTAFVNGTTNGLFPEELQESRQAMLSMLDVDAEIKLAVDLTATLPESKVSQKMREVGLARAQTYGFKNCYELSKAMGEMVIHRSRGQLPVVIVRPSVVESTYQEPFPGWIEGNKVLEPVIISYGKGQLPGLVGNPEVVLDIVRVHFVPVRLDMKSRTLNRLFLFSFLSFVFLQIPLDLLVNAMVAVMAKHGKSTNPGVPTYNITSSAVNPLIVFNLFKSFHTHFTSAPLVHANGTSIPVEEMKFVDSIDKLQFLVEEGMLRNSSNTSESSSRKNKRIIEGITRIARVYEPYLFNRVRFDNRNTEKLIQEMSVRERLDYPMDVRRVDWEHYITNIHIPGVRKHVMKKPMKMT</sequence>
<comment type="caution">
    <text evidence="1">The sequence shown here is derived from an EMBL/GenBank/DDBJ whole genome shotgun (WGS) entry which is preliminary data.</text>
</comment>
<name>A0ACB9QS22_9MYRT</name>
<dbReference type="Proteomes" id="UP001057402">
    <property type="component" value="Chromosome 5"/>
</dbReference>
<gene>
    <name evidence="1" type="ORF">MLD38_018150</name>
</gene>
<organism evidence="1 2">
    <name type="scientific">Melastoma candidum</name>
    <dbReference type="NCBI Taxonomy" id="119954"/>
    <lineage>
        <taxon>Eukaryota</taxon>
        <taxon>Viridiplantae</taxon>
        <taxon>Streptophyta</taxon>
        <taxon>Embryophyta</taxon>
        <taxon>Tracheophyta</taxon>
        <taxon>Spermatophyta</taxon>
        <taxon>Magnoliopsida</taxon>
        <taxon>eudicotyledons</taxon>
        <taxon>Gunneridae</taxon>
        <taxon>Pentapetalae</taxon>
        <taxon>rosids</taxon>
        <taxon>malvids</taxon>
        <taxon>Myrtales</taxon>
        <taxon>Melastomataceae</taxon>
        <taxon>Melastomatoideae</taxon>
        <taxon>Melastomateae</taxon>
        <taxon>Melastoma</taxon>
    </lineage>
</organism>
<proteinExistence type="predicted"/>
<evidence type="ECO:0000313" key="2">
    <source>
        <dbReference type="Proteomes" id="UP001057402"/>
    </source>
</evidence>